<dbReference type="InterPro" id="IPR001680">
    <property type="entry name" value="WD40_rpt"/>
</dbReference>
<keyword evidence="3" id="KW-0677">Repeat</keyword>
<dbReference type="EMBL" id="JALLBG020000043">
    <property type="protein sequence ID" value="KAL3770338.1"/>
    <property type="molecule type" value="Genomic_DNA"/>
</dbReference>
<evidence type="ECO:0000313" key="10">
    <source>
        <dbReference type="Proteomes" id="UP001530293"/>
    </source>
</evidence>
<dbReference type="GO" id="GO:0061685">
    <property type="term" value="F:diphthine methylesterase activity"/>
    <property type="evidence" value="ECO:0007669"/>
    <property type="project" value="UniProtKB-EC"/>
</dbReference>
<keyword evidence="2" id="KW-0853">WD repeat</keyword>
<dbReference type="Pfam" id="PF00400">
    <property type="entry name" value="WD40"/>
    <property type="match status" value="2"/>
</dbReference>
<dbReference type="InterPro" id="IPR015943">
    <property type="entry name" value="WD40/YVTN_repeat-like_dom_sf"/>
</dbReference>
<dbReference type="InterPro" id="IPR052415">
    <property type="entry name" value="Diphthine_MTase"/>
</dbReference>
<evidence type="ECO:0000313" key="9">
    <source>
        <dbReference type="EMBL" id="KAL3770338.1"/>
    </source>
</evidence>
<dbReference type="PANTHER" id="PTHR46042:SF1">
    <property type="entry name" value="DIPHTHINE METHYLTRANSFERASE"/>
    <property type="match status" value="1"/>
</dbReference>
<dbReference type="Gene3D" id="2.130.10.10">
    <property type="entry name" value="YVTN repeat-like/Quinoprotein amine dehydrogenase"/>
    <property type="match status" value="1"/>
</dbReference>
<dbReference type="PROSITE" id="PS00678">
    <property type="entry name" value="WD_REPEATS_1"/>
    <property type="match status" value="1"/>
</dbReference>
<dbReference type="AlphaFoldDB" id="A0ABD3N2P2"/>
<sequence>MEGSWSDGDVDGGWRWYHMCCWRIDPQRLLPPAARHQRLQCNLQLPTQSVWTMESSNWFDQIVTSLNACSIETYEPLPDNEWVEPIAQNDCNSEVATSQCDYVIPLIIGCYQLNESSVDGSAPGAEEDTSQSASRDVDPNDVVGVPVESNSRSGELRLYMISSTKSSTSSITESENKSRVNDDDVRFRFRDASCIIKMESGVLDGKWRKRGKALHQIMPADSASYEFKPLFASACASGKIHLHSLERNRNTKEWSLSHLASSGDQLNTDEASLCLSLAWNDFMDMDCDEDSPNNNNPDQIVSSYSNGTVALHRVFAEPREISDDACSCEGDNRKNSISIEETHRWDAHHLFGCPSEVWTCSFLRDNTNVVLSGADDCSLKIWDIRQTLRSMHKIGDSEFTAGVTAISPHPARSHIFAVGSYDEIVRIYDHRKIDEPMAKFHVGGGVWRIKWHPKCRGKMLVAAMHGGCRVVEVPVLDSTYTDVQDVNAGVEILSEFTAHKSMAYGADWLCFGQPSCEEIAASCSFYDRKAFLWDPYNQPK</sequence>
<evidence type="ECO:0000256" key="4">
    <source>
        <dbReference type="ARBA" id="ARBA00022801"/>
    </source>
</evidence>
<evidence type="ECO:0000256" key="7">
    <source>
        <dbReference type="ARBA" id="ARBA00047551"/>
    </source>
</evidence>
<gene>
    <name evidence="9" type="ORF">ACHAWU_003558</name>
</gene>
<dbReference type="InterPro" id="IPR036322">
    <property type="entry name" value="WD40_repeat_dom_sf"/>
</dbReference>
<evidence type="ECO:0000256" key="3">
    <source>
        <dbReference type="ARBA" id="ARBA00022737"/>
    </source>
</evidence>
<evidence type="ECO:0000256" key="2">
    <source>
        <dbReference type="ARBA" id="ARBA00022574"/>
    </source>
</evidence>
<feature type="region of interest" description="Disordered" evidence="8">
    <location>
        <begin position="119"/>
        <end position="146"/>
    </location>
</feature>
<evidence type="ECO:0000256" key="5">
    <source>
        <dbReference type="ARBA" id="ARBA00038092"/>
    </source>
</evidence>
<dbReference type="SMART" id="SM00320">
    <property type="entry name" value="WD40"/>
    <property type="match status" value="5"/>
</dbReference>
<organism evidence="9 10">
    <name type="scientific">Discostella pseudostelligera</name>
    <dbReference type="NCBI Taxonomy" id="259834"/>
    <lineage>
        <taxon>Eukaryota</taxon>
        <taxon>Sar</taxon>
        <taxon>Stramenopiles</taxon>
        <taxon>Ochrophyta</taxon>
        <taxon>Bacillariophyta</taxon>
        <taxon>Coscinodiscophyceae</taxon>
        <taxon>Thalassiosirophycidae</taxon>
        <taxon>Stephanodiscales</taxon>
        <taxon>Stephanodiscaceae</taxon>
        <taxon>Discostella</taxon>
    </lineage>
</organism>
<dbReference type="Proteomes" id="UP001530293">
    <property type="component" value="Unassembled WGS sequence"/>
</dbReference>
<comment type="catalytic activity">
    <reaction evidence="7">
        <text>diphthine methyl ester-[translation elongation factor 2] + H2O = diphthine-[translation elongation factor 2] + methanol + H(+)</text>
        <dbReference type="Rhea" id="RHEA:42656"/>
        <dbReference type="Rhea" id="RHEA-COMP:10172"/>
        <dbReference type="Rhea" id="RHEA-COMP:10173"/>
        <dbReference type="ChEBI" id="CHEBI:15377"/>
        <dbReference type="ChEBI" id="CHEBI:15378"/>
        <dbReference type="ChEBI" id="CHEBI:17790"/>
        <dbReference type="ChEBI" id="CHEBI:79005"/>
        <dbReference type="ChEBI" id="CHEBI:82696"/>
        <dbReference type="EC" id="3.1.1.97"/>
    </reaction>
</comment>
<comment type="pathway">
    <text evidence="1">Protein modification; peptidyl-diphthamide biosynthesis.</text>
</comment>
<proteinExistence type="inferred from homology"/>
<accession>A0ABD3N2P2</accession>
<evidence type="ECO:0000256" key="6">
    <source>
        <dbReference type="ARBA" id="ARBA00039131"/>
    </source>
</evidence>
<keyword evidence="10" id="KW-1185">Reference proteome</keyword>
<comment type="similarity">
    <text evidence="5">Belongs to the DPH7 family.</text>
</comment>
<evidence type="ECO:0000256" key="8">
    <source>
        <dbReference type="SAM" id="MobiDB-lite"/>
    </source>
</evidence>
<protein>
    <recommendedName>
        <fullName evidence="6">methylated diphthine methylhydrolase</fullName>
        <ecNumber evidence="6">3.1.1.97</ecNumber>
    </recommendedName>
</protein>
<keyword evidence="4" id="KW-0378">Hydrolase</keyword>
<name>A0ABD3N2P2_9STRA</name>
<dbReference type="SUPFAM" id="SSF50978">
    <property type="entry name" value="WD40 repeat-like"/>
    <property type="match status" value="1"/>
</dbReference>
<evidence type="ECO:0000256" key="1">
    <source>
        <dbReference type="ARBA" id="ARBA00005156"/>
    </source>
</evidence>
<comment type="caution">
    <text evidence="9">The sequence shown here is derived from an EMBL/GenBank/DDBJ whole genome shotgun (WGS) entry which is preliminary data.</text>
</comment>
<dbReference type="InterPro" id="IPR019775">
    <property type="entry name" value="WD40_repeat_CS"/>
</dbReference>
<dbReference type="EC" id="3.1.1.97" evidence="6"/>
<reference evidence="9 10" key="1">
    <citation type="submission" date="2024-10" db="EMBL/GenBank/DDBJ databases">
        <title>Updated reference genomes for cyclostephanoid diatoms.</title>
        <authorList>
            <person name="Roberts W.R."/>
            <person name="Alverson A.J."/>
        </authorList>
    </citation>
    <scope>NUCLEOTIDE SEQUENCE [LARGE SCALE GENOMIC DNA]</scope>
    <source>
        <strain evidence="9 10">AJA232-27</strain>
    </source>
</reference>
<dbReference type="PANTHER" id="PTHR46042">
    <property type="entry name" value="DIPHTHINE METHYLTRANSFERASE"/>
    <property type="match status" value="1"/>
</dbReference>